<organism evidence="1 2">
    <name type="scientific">Alishewanella jeotgali KCTC 22429</name>
    <dbReference type="NCBI Taxonomy" id="1129374"/>
    <lineage>
        <taxon>Bacteria</taxon>
        <taxon>Pseudomonadati</taxon>
        <taxon>Pseudomonadota</taxon>
        <taxon>Gammaproteobacteria</taxon>
        <taxon>Alteromonadales</taxon>
        <taxon>Alteromonadaceae</taxon>
        <taxon>Alishewanella</taxon>
    </lineage>
</organism>
<dbReference type="AlphaFoldDB" id="H3ZJ80"/>
<keyword evidence="2" id="KW-1185">Reference proteome</keyword>
<dbReference type="Proteomes" id="UP000012046">
    <property type="component" value="Unassembled WGS sequence"/>
</dbReference>
<evidence type="ECO:0000313" key="2">
    <source>
        <dbReference type="Proteomes" id="UP000012046"/>
    </source>
</evidence>
<protein>
    <submittedName>
        <fullName evidence="1">Uncharacterized protein</fullName>
    </submittedName>
</protein>
<dbReference type="RefSeq" id="WP_008951938.1">
    <property type="nucleotide sequence ID" value="NZ_AHTH01000059.1"/>
</dbReference>
<accession>H3ZJ80</accession>
<reference evidence="1 2" key="1">
    <citation type="journal article" date="2012" name="J. Bacteriol.">
        <title>Genome Sequence of Extracellular-Protease-Producing Alishewanella jeotgali Isolated from Traditional Korean Fermented Seafood.</title>
        <authorList>
            <person name="Jung J."/>
            <person name="Chun J."/>
            <person name="Park W."/>
        </authorList>
    </citation>
    <scope>NUCLEOTIDE SEQUENCE [LARGE SCALE GENOMIC DNA]</scope>
    <source>
        <strain evidence="1 2">KCTC 22429</strain>
    </source>
</reference>
<proteinExistence type="predicted"/>
<sequence length="94" mass="11173">MKYQVLLRGENFELHWEGKIKNLGFFTTRLVKADSVEEAENKAVQLIKNDKWLQSALVVKSEYSPMIYMEEISQVKWWKHLGGKGFTFWDMEDE</sequence>
<dbReference type="EMBL" id="AHTH01000059">
    <property type="protein sequence ID" value="EHR39368.1"/>
    <property type="molecule type" value="Genomic_DNA"/>
</dbReference>
<dbReference type="eggNOG" id="ENOG5033MEU">
    <property type="taxonomic scope" value="Bacteria"/>
</dbReference>
<evidence type="ECO:0000313" key="1">
    <source>
        <dbReference type="EMBL" id="EHR39368.1"/>
    </source>
</evidence>
<dbReference type="STRING" id="1129374.AJE_17230"/>
<comment type="caution">
    <text evidence="1">The sequence shown here is derived from an EMBL/GenBank/DDBJ whole genome shotgun (WGS) entry which is preliminary data.</text>
</comment>
<name>H3ZJ80_9ALTE</name>
<gene>
    <name evidence="1" type="ORF">AJE_17230</name>
</gene>